<evidence type="ECO:0000259" key="3">
    <source>
        <dbReference type="Pfam" id="PF26526"/>
    </source>
</evidence>
<name>A0A0A6UID1_ACTUT</name>
<reference evidence="4 5" key="1">
    <citation type="submission" date="2014-10" db="EMBL/GenBank/DDBJ databases">
        <title>Draft genome sequence of Actinoplanes utahensis NRRL 12052.</title>
        <authorList>
            <person name="Velasco-Bucheli B."/>
            <person name="del Cerro C."/>
            <person name="Hormigo D."/>
            <person name="Garcia J.L."/>
            <person name="Acebal C."/>
            <person name="Arroyo M."/>
            <person name="de la Mata I."/>
        </authorList>
    </citation>
    <scope>NUCLEOTIDE SEQUENCE [LARGE SCALE GENOMIC DNA]</scope>
    <source>
        <strain evidence="4 5">NRRL 12052</strain>
    </source>
</reference>
<accession>A0A0A6UID1</accession>
<dbReference type="InterPro" id="IPR058488">
    <property type="entry name" value="DUF8175"/>
</dbReference>
<dbReference type="AlphaFoldDB" id="A0A0A6UID1"/>
<evidence type="ECO:0000313" key="4">
    <source>
        <dbReference type="EMBL" id="KHD74803.1"/>
    </source>
</evidence>
<evidence type="ECO:0000256" key="1">
    <source>
        <dbReference type="SAM" id="MobiDB-lite"/>
    </source>
</evidence>
<dbReference type="Proteomes" id="UP000054537">
    <property type="component" value="Unassembled WGS sequence"/>
</dbReference>
<dbReference type="EMBL" id="JRTT01000036">
    <property type="protein sequence ID" value="KHD74803.1"/>
    <property type="molecule type" value="Genomic_DNA"/>
</dbReference>
<feature type="compositionally biased region" description="Polar residues" evidence="1">
    <location>
        <begin position="235"/>
        <end position="255"/>
    </location>
</feature>
<feature type="domain" description="DUF8175" evidence="3">
    <location>
        <begin position="69"/>
        <end position="197"/>
    </location>
</feature>
<evidence type="ECO:0000313" key="5">
    <source>
        <dbReference type="Proteomes" id="UP000054537"/>
    </source>
</evidence>
<keyword evidence="2" id="KW-1133">Transmembrane helix</keyword>
<keyword evidence="2" id="KW-0472">Membrane</keyword>
<keyword evidence="2" id="KW-0812">Transmembrane</keyword>
<sequence>MSKQGATRGPRWGWMIAAALAIIPVLGVGIGTVITSSGSTPPPSAPTTLPEESPRYVVVAGQGGSERAVDGKTPIRYQHDCEGAIAAATNYVSSATRMEWVRPYGDKLIGQITDAGAESMESHREGMRTAVNSGIALEPHPEWGGFQVLACDPHSATINLWECMVVRSGDDPQRTCTTAATVVTWAADDWKLRRYETLPEDHVPGDTLDAVPGDAPLPADQRREALRAAGPGWQEYSNAPQDVENEASSRSLSSR</sequence>
<comment type="caution">
    <text evidence="4">The sequence shown here is derived from an EMBL/GenBank/DDBJ whole genome shotgun (WGS) entry which is preliminary data.</text>
</comment>
<protein>
    <recommendedName>
        <fullName evidence="3">DUF8175 domain-containing protein</fullName>
    </recommendedName>
</protein>
<organism evidence="4 5">
    <name type="scientific">Actinoplanes utahensis</name>
    <dbReference type="NCBI Taxonomy" id="1869"/>
    <lineage>
        <taxon>Bacteria</taxon>
        <taxon>Bacillati</taxon>
        <taxon>Actinomycetota</taxon>
        <taxon>Actinomycetes</taxon>
        <taxon>Micromonosporales</taxon>
        <taxon>Micromonosporaceae</taxon>
        <taxon>Actinoplanes</taxon>
    </lineage>
</organism>
<keyword evidence="5" id="KW-1185">Reference proteome</keyword>
<dbReference type="Pfam" id="PF26526">
    <property type="entry name" value="DUF8175"/>
    <property type="match status" value="1"/>
</dbReference>
<gene>
    <name evidence="4" type="ORF">MB27_26620</name>
</gene>
<feature type="transmembrane region" description="Helical" evidence="2">
    <location>
        <begin position="12"/>
        <end position="34"/>
    </location>
</feature>
<proteinExistence type="predicted"/>
<evidence type="ECO:0000256" key="2">
    <source>
        <dbReference type="SAM" id="Phobius"/>
    </source>
</evidence>
<feature type="region of interest" description="Disordered" evidence="1">
    <location>
        <begin position="201"/>
        <end position="255"/>
    </location>
</feature>